<dbReference type="Proteomes" id="UP000440694">
    <property type="component" value="Unassembled WGS sequence"/>
</dbReference>
<evidence type="ECO:0000313" key="2">
    <source>
        <dbReference type="Proteomes" id="UP000440694"/>
    </source>
</evidence>
<accession>A0A6I3KF02</accession>
<name>A0A6I3KF02_9HYPH</name>
<dbReference type="AlphaFoldDB" id="A0A6I3KF02"/>
<evidence type="ECO:0000313" key="1">
    <source>
        <dbReference type="EMBL" id="MTD93464.1"/>
    </source>
</evidence>
<protein>
    <submittedName>
        <fullName evidence="1">Uncharacterized protein</fullName>
    </submittedName>
</protein>
<proteinExistence type="predicted"/>
<keyword evidence="2" id="KW-1185">Reference proteome</keyword>
<reference evidence="1 2" key="1">
    <citation type="submission" date="2019-11" db="EMBL/GenBank/DDBJ databases">
        <title>Identification of a novel strain.</title>
        <authorList>
            <person name="Xu Q."/>
            <person name="Wang G."/>
        </authorList>
    </citation>
    <scope>NUCLEOTIDE SEQUENCE [LARGE SCALE GENOMIC DNA]</scope>
    <source>
        <strain evidence="2">xq</strain>
    </source>
</reference>
<sequence>MANSRIPTAKYRVGQMVDFVPSQRGLAASARSYKIVKLLPSEGGERLYRIKTIAEVFERIARESELLTTSSPV</sequence>
<comment type="caution">
    <text evidence="1">The sequence shown here is derived from an EMBL/GenBank/DDBJ whole genome shotgun (WGS) entry which is preliminary data.</text>
</comment>
<organism evidence="1 2">
    <name type="scientific">Hyphomicrobium album</name>
    <dbReference type="NCBI Taxonomy" id="2665159"/>
    <lineage>
        <taxon>Bacteria</taxon>
        <taxon>Pseudomonadati</taxon>
        <taxon>Pseudomonadota</taxon>
        <taxon>Alphaproteobacteria</taxon>
        <taxon>Hyphomicrobiales</taxon>
        <taxon>Hyphomicrobiaceae</taxon>
        <taxon>Hyphomicrobium</taxon>
    </lineage>
</organism>
<dbReference type="EMBL" id="WMBQ01000001">
    <property type="protein sequence ID" value="MTD93464.1"/>
    <property type="molecule type" value="Genomic_DNA"/>
</dbReference>
<gene>
    <name evidence="1" type="ORF">GIW81_03835</name>
</gene>
<dbReference type="RefSeq" id="WP_154738002.1">
    <property type="nucleotide sequence ID" value="NZ_WMBQ01000001.1"/>
</dbReference>